<dbReference type="AlphaFoldDB" id="A0AAD5QQ80"/>
<name>A0AAD5QQ80_PARTN</name>
<organism evidence="1 2">
    <name type="scientific">Parelaphostrongylus tenuis</name>
    <name type="common">Meningeal worm</name>
    <dbReference type="NCBI Taxonomy" id="148309"/>
    <lineage>
        <taxon>Eukaryota</taxon>
        <taxon>Metazoa</taxon>
        <taxon>Ecdysozoa</taxon>
        <taxon>Nematoda</taxon>
        <taxon>Chromadorea</taxon>
        <taxon>Rhabditida</taxon>
        <taxon>Rhabditina</taxon>
        <taxon>Rhabditomorpha</taxon>
        <taxon>Strongyloidea</taxon>
        <taxon>Metastrongylidae</taxon>
        <taxon>Parelaphostrongylus</taxon>
    </lineage>
</organism>
<dbReference type="EMBL" id="JAHQIW010003868">
    <property type="protein sequence ID" value="KAJ1360448.1"/>
    <property type="molecule type" value="Genomic_DNA"/>
</dbReference>
<evidence type="ECO:0000313" key="2">
    <source>
        <dbReference type="Proteomes" id="UP001196413"/>
    </source>
</evidence>
<proteinExistence type="predicted"/>
<accession>A0AAD5QQ80</accession>
<reference evidence="1" key="1">
    <citation type="submission" date="2021-06" db="EMBL/GenBank/DDBJ databases">
        <title>Parelaphostrongylus tenuis whole genome reference sequence.</title>
        <authorList>
            <person name="Garwood T.J."/>
            <person name="Larsen P.A."/>
            <person name="Fountain-Jones N.M."/>
            <person name="Garbe J.R."/>
            <person name="Macchietto M.G."/>
            <person name="Kania S.A."/>
            <person name="Gerhold R.W."/>
            <person name="Richards J.E."/>
            <person name="Wolf T.M."/>
        </authorList>
    </citation>
    <scope>NUCLEOTIDE SEQUENCE</scope>
    <source>
        <strain evidence="1">MNPRO001-30</strain>
        <tissue evidence="1">Meninges</tissue>
    </source>
</reference>
<protein>
    <submittedName>
        <fullName evidence="1">Uncharacterized protein</fullName>
    </submittedName>
</protein>
<evidence type="ECO:0000313" key="1">
    <source>
        <dbReference type="EMBL" id="KAJ1360448.1"/>
    </source>
</evidence>
<keyword evidence="2" id="KW-1185">Reference proteome</keyword>
<sequence length="152" mass="15916">MAQTTVLSFPQNPPPPSATSGIKCAINVQPGTSIYTPGNPCENEDESLDARGLAIDAKHRGEFAPPSSGMDLLAIAVFLNELPSNGIPSNMIFTSYLAKRMSRPMTRVSKCAVAALGILTSATEILGYALGDAGASHARAILPHTSFSVIME</sequence>
<dbReference type="Proteomes" id="UP001196413">
    <property type="component" value="Unassembled WGS sequence"/>
</dbReference>
<comment type="caution">
    <text evidence="1">The sequence shown here is derived from an EMBL/GenBank/DDBJ whole genome shotgun (WGS) entry which is preliminary data.</text>
</comment>
<gene>
    <name evidence="1" type="ORF">KIN20_019417</name>
</gene>